<keyword evidence="5" id="KW-1185">Reference proteome</keyword>
<protein>
    <submittedName>
        <fullName evidence="4">Uncharacterized protein</fullName>
    </submittedName>
</protein>
<dbReference type="Proteomes" id="UP000024635">
    <property type="component" value="Unassembled WGS sequence"/>
</dbReference>
<evidence type="ECO:0000256" key="3">
    <source>
        <dbReference type="SAM" id="MobiDB-lite"/>
    </source>
</evidence>
<reference evidence="5" key="1">
    <citation type="journal article" date="2015" name="Nat. Genet.">
        <title>The genome and transcriptome of the zoonotic hookworm Ancylostoma ceylanicum identify infection-specific gene families.</title>
        <authorList>
            <person name="Schwarz E.M."/>
            <person name="Hu Y."/>
            <person name="Antoshechkin I."/>
            <person name="Miller M.M."/>
            <person name="Sternberg P.W."/>
            <person name="Aroian R.V."/>
        </authorList>
    </citation>
    <scope>NUCLEOTIDE SEQUENCE</scope>
    <source>
        <strain evidence="5">HY135</strain>
    </source>
</reference>
<accession>A0A016WZZ1</accession>
<evidence type="ECO:0000313" key="4">
    <source>
        <dbReference type="EMBL" id="EYC45240.1"/>
    </source>
</evidence>
<organism evidence="4 5">
    <name type="scientific">Ancylostoma ceylanicum</name>
    <dbReference type="NCBI Taxonomy" id="53326"/>
    <lineage>
        <taxon>Eukaryota</taxon>
        <taxon>Metazoa</taxon>
        <taxon>Ecdysozoa</taxon>
        <taxon>Nematoda</taxon>
        <taxon>Chromadorea</taxon>
        <taxon>Rhabditida</taxon>
        <taxon>Rhabditina</taxon>
        <taxon>Rhabditomorpha</taxon>
        <taxon>Strongyloidea</taxon>
        <taxon>Ancylostomatidae</taxon>
        <taxon>Ancylostomatinae</taxon>
        <taxon>Ancylostoma</taxon>
    </lineage>
</organism>
<feature type="compositionally biased region" description="Polar residues" evidence="3">
    <location>
        <begin position="375"/>
        <end position="398"/>
    </location>
</feature>
<feature type="compositionally biased region" description="Polar residues" evidence="3">
    <location>
        <begin position="486"/>
        <end position="496"/>
    </location>
</feature>
<gene>
    <name evidence="4" type="primary">Acey_s0434.g1389</name>
    <name evidence="4" type="synonym">Acey-T23B5.3</name>
    <name evidence="4" type="ORF">Y032_0434g1389</name>
</gene>
<feature type="region of interest" description="Disordered" evidence="3">
    <location>
        <begin position="180"/>
        <end position="234"/>
    </location>
</feature>
<feature type="compositionally biased region" description="Basic and acidic residues" evidence="3">
    <location>
        <begin position="223"/>
        <end position="234"/>
    </location>
</feature>
<comment type="similarity">
    <text evidence="1">Belongs to the MAP7 family.</text>
</comment>
<feature type="region of interest" description="Disordered" evidence="3">
    <location>
        <begin position="360"/>
        <end position="534"/>
    </location>
</feature>
<feature type="region of interest" description="Disordered" evidence="3">
    <location>
        <begin position="584"/>
        <end position="629"/>
    </location>
</feature>
<evidence type="ECO:0000256" key="2">
    <source>
        <dbReference type="ARBA" id="ARBA00023054"/>
    </source>
</evidence>
<dbReference type="OrthoDB" id="5874030at2759"/>
<dbReference type="STRING" id="53326.A0A016WZZ1"/>
<dbReference type="EMBL" id="JARK01000034">
    <property type="protein sequence ID" value="EYC45240.1"/>
    <property type="molecule type" value="Genomic_DNA"/>
</dbReference>
<name>A0A016WZZ1_9BILA</name>
<proteinExistence type="inferred from homology"/>
<dbReference type="PANTHER" id="PTHR15073:SF1">
    <property type="entry name" value="RETICULOCYTE-BINDING PROTEIN HOMOLOG 2A"/>
    <property type="match status" value="1"/>
</dbReference>
<keyword evidence="2" id="KW-0175">Coiled coil</keyword>
<dbReference type="InterPro" id="IPR051483">
    <property type="entry name" value="MAP7_domain-containing"/>
</dbReference>
<sequence length="804" mass="88652">MSIYKGAWSPAAPMASHWEHSQLPVRARPNSCNNEESISSNSTPKNQTNQNMKMKNVENYVHQSETPHPSTFVPQQLPLAYPIPIQCPYPVPPAGFSNAAGSNGMQWSYLQPIPVNLIPPGTIPIPIQDLSKSIAEGTPICPVTIAEQLAQMAPQNARWGPAPPATVPVAIPIPPSVVAHSAPIDPDQEPHTSNVAVVPPLEQRSYEGHGSESCSKGTMSRRSTAESKYDSDYDEQIAEKKRIEAEEAERERYEEEKIRREKEEKARREAELERRRREEDRLKEQERERVRRTLEEALERAKLEAEVTRKARVFKHVLEGAGNSPELERRLLGVDPETGDRILHEITQLERHKKLDIECISKKPARTGRGDQRDTSPTGVRSKSAQPKGRSQSMSESMSAGLGDDRARTQSEKRQTASIRPFNSADDRAIMSTSLTRDMRHQPDNNCTPLRRAAPGRMSVRVTRKEKENSPVEGFSKDTVRLPNGAAQNTVNSSFRAQGMPPSKIPVATPFSSSGKRLSGSRPGSLPPQPLRTANHLPESEAETLHYAKVPSAAVPRPNCLPPTKGFVDNPLFSPVATRHRRFNRMRGLSDSPVNVDSAGSSGSTEESNEGNSSSGSVSPQEAAPSPVPSVAVNHDLYATPKSIVTYNNNELKIRSALNSPASYLGPSPRSSSYAMKLVEKGCNIHSEDALSPDIRRKAEANLSRAPSVQSLRGSMGNLAGWRGSISNLAEDMKPNLSRFRSMNPSFRSFNTKRTTEKQQEVIDRLSRLRESLRSRENFVERGVLPKHPNNQSAVSAAPAVVKT</sequence>
<evidence type="ECO:0000256" key="1">
    <source>
        <dbReference type="ARBA" id="ARBA00007525"/>
    </source>
</evidence>
<feature type="region of interest" description="Disordered" evidence="3">
    <location>
        <begin position="26"/>
        <end position="50"/>
    </location>
</feature>
<evidence type="ECO:0000313" key="5">
    <source>
        <dbReference type="Proteomes" id="UP000024635"/>
    </source>
</evidence>
<dbReference type="PANTHER" id="PTHR15073">
    <property type="entry name" value="MICROTUBULE-ASSOCIATED PROTEIN"/>
    <property type="match status" value="1"/>
</dbReference>
<feature type="compositionally biased region" description="Low complexity" evidence="3">
    <location>
        <begin position="598"/>
        <end position="619"/>
    </location>
</feature>
<feature type="compositionally biased region" description="Basic and acidic residues" evidence="3">
    <location>
        <begin position="403"/>
        <end position="415"/>
    </location>
</feature>
<feature type="compositionally biased region" description="Low complexity" evidence="3">
    <location>
        <begin position="30"/>
        <end position="50"/>
    </location>
</feature>
<feature type="compositionally biased region" description="Polar residues" evidence="3">
    <location>
        <begin position="212"/>
        <end position="222"/>
    </location>
</feature>
<dbReference type="AlphaFoldDB" id="A0A016WZZ1"/>
<comment type="caution">
    <text evidence="4">The sequence shown here is derived from an EMBL/GenBank/DDBJ whole genome shotgun (WGS) entry which is preliminary data.</text>
</comment>
<feature type="region of interest" description="Disordered" evidence="3">
    <location>
        <begin position="246"/>
        <end position="286"/>
    </location>
</feature>
<feature type="region of interest" description="Disordered" evidence="3">
    <location>
        <begin position="785"/>
        <end position="804"/>
    </location>
</feature>
<feature type="compositionally biased region" description="Basic and acidic residues" evidence="3">
    <location>
        <begin position="463"/>
        <end position="480"/>
    </location>
</feature>